<evidence type="ECO:0000313" key="2">
    <source>
        <dbReference type="EMBL" id="EAY24826.1"/>
    </source>
</evidence>
<dbReference type="Proteomes" id="UP000004095">
    <property type="component" value="Unassembled WGS sequence"/>
</dbReference>
<evidence type="ECO:0000259" key="1">
    <source>
        <dbReference type="Pfam" id="PF12081"/>
    </source>
</evidence>
<feature type="domain" description="Gliding motility-associated protein GldM N-terminal" evidence="1">
    <location>
        <begin position="85"/>
        <end position="210"/>
    </location>
</feature>
<name>A1ZXP8_MICM2</name>
<dbReference type="EMBL" id="AAWS01000060">
    <property type="protein sequence ID" value="EAY24826.1"/>
    <property type="molecule type" value="Genomic_DNA"/>
</dbReference>
<dbReference type="InterPro" id="IPR022720">
    <property type="entry name" value="Motility-assoc_prot_GldM_N"/>
</dbReference>
<comment type="caution">
    <text evidence="2">The sequence shown here is derived from an EMBL/GenBank/DDBJ whole genome shotgun (WGS) entry which is preliminary data.</text>
</comment>
<dbReference type="AlphaFoldDB" id="A1ZXP8"/>
<accession>A1ZXP8</accession>
<reference evidence="2 3" key="1">
    <citation type="submission" date="2007-01" db="EMBL/GenBank/DDBJ databases">
        <authorList>
            <person name="Haygood M."/>
            <person name="Podell S."/>
            <person name="Anderson C."/>
            <person name="Hopkinson B."/>
            <person name="Roe K."/>
            <person name="Barbeau K."/>
            <person name="Gaasterland T."/>
            <person name="Ferriera S."/>
            <person name="Johnson J."/>
            <person name="Kravitz S."/>
            <person name="Beeson K."/>
            <person name="Sutton G."/>
            <person name="Rogers Y.-H."/>
            <person name="Friedman R."/>
            <person name="Frazier M."/>
            <person name="Venter J.C."/>
        </authorList>
    </citation>
    <scope>NUCLEOTIDE SEQUENCE [LARGE SCALE GENOMIC DNA]</scope>
    <source>
        <strain evidence="2 3">ATCC 23134</strain>
    </source>
</reference>
<protein>
    <recommendedName>
        <fullName evidence="1">Gliding motility-associated protein GldM N-terminal domain-containing protein</fullName>
    </recommendedName>
</protein>
<dbReference type="Pfam" id="PF12081">
    <property type="entry name" value="GldM_1st"/>
    <property type="match status" value="1"/>
</dbReference>
<organism evidence="2 3">
    <name type="scientific">Microscilla marina ATCC 23134</name>
    <dbReference type="NCBI Taxonomy" id="313606"/>
    <lineage>
        <taxon>Bacteria</taxon>
        <taxon>Pseudomonadati</taxon>
        <taxon>Bacteroidota</taxon>
        <taxon>Cytophagia</taxon>
        <taxon>Cytophagales</taxon>
        <taxon>Microscillaceae</taxon>
        <taxon>Microscilla</taxon>
    </lineage>
</organism>
<dbReference type="OrthoDB" id="1490890at2"/>
<gene>
    <name evidence="2" type="ORF">M23134_06718</name>
</gene>
<keyword evidence="3" id="KW-1185">Reference proteome</keyword>
<dbReference type="RefSeq" id="WP_002704026.1">
    <property type="nucleotide sequence ID" value="NZ_AAWS01000060.1"/>
</dbReference>
<sequence length="224" mass="25812">MKHSIYILLAFLAVTTLNSCNSPNQQHQLSEADSLKQLILDLKDASHLLEVNLGRQLLREKKHGDIMLERPVLVRHRKHGGSFWKEVVRIKKTSHQLNGEIMQLQQTLIKRSGGFSIKTHSVMFPLETEQVRLCMITENNANVLKYQLDKYVKFLNDRYARLGVGKLPLLTLTKDKDFAHTYFDNTPVILALAYLTHFQNMVINYQKKAIIQVISYLTDETAPL</sequence>
<evidence type="ECO:0000313" key="3">
    <source>
        <dbReference type="Proteomes" id="UP000004095"/>
    </source>
</evidence>
<proteinExistence type="predicted"/>